<proteinExistence type="predicted"/>
<evidence type="ECO:0000313" key="1">
    <source>
        <dbReference type="EMBL" id="GCE29595.1"/>
    </source>
</evidence>
<dbReference type="EMBL" id="BIFT01000002">
    <property type="protein sequence ID" value="GCE29595.1"/>
    <property type="molecule type" value="Genomic_DNA"/>
</dbReference>
<comment type="caution">
    <text evidence="1">The sequence shown here is derived from an EMBL/GenBank/DDBJ whole genome shotgun (WGS) entry which is preliminary data.</text>
</comment>
<dbReference type="Proteomes" id="UP000287171">
    <property type="component" value="Unassembled WGS sequence"/>
</dbReference>
<protein>
    <submittedName>
        <fullName evidence="1">Uncharacterized protein</fullName>
    </submittedName>
</protein>
<reference evidence="2" key="1">
    <citation type="submission" date="2018-12" db="EMBL/GenBank/DDBJ databases">
        <title>Tengunoibacter tsumagoiensis gen. nov., sp. nov., Dictyobacter kobayashii sp. nov., D. alpinus sp. nov., and D. joshuensis sp. nov. and description of Dictyobacteraceae fam. nov. within the order Ktedonobacterales isolated from Tengu-no-mugimeshi.</title>
        <authorList>
            <person name="Wang C.M."/>
            <person name="Zheng Y."/>
            <person name="Sakai Y."/>
            <person name="Toyoda A."/>
            <person name="Minakuchi Y."/>
            <person name="Abe K."/>
            <person name="Yokota A."/>
            <person name="Yabe S."/>
        </authorList>
    </citation>
    <scope>NUCLEOTIDE SEQUENCE [LARGE SCALE GENOMIC DNA]</scope>
    <source>
        <strain evidence="2">Uno16</strain>
    </source>
</reference>
<organism evidence="1 2">
    <name type="scientific">Dictyobacter alpinus</name>
    <dbReference type="NCBI Taxonomy" id="2014873"/>
    <lineage>
        <taxon>Bacteria</taxon>
        <taxon>Bacillati</taxon>
        <taxon>Chloroflexota</taxon>
        <taxon>Ktedonobacteria</taxon>
        <taxon>Ktedonobacterales</taxon>
        <taxon>Dictyobacteraceae</taxon>
        <taxon>Dictyobacter</taxon>
    </lineage>
</organism>
<gene>
    <name evidence="1" type="ORF">KDA_50790</name>
</gene>
<sequence length="60" mass="7153">MSVECVQPRFIFVSVTEKYIDRHRARLVVLHWIKKVEYGKPQKRNEPITDQCLSYLLHPG</sequence>
<keyword evidence="2" id="KW-1185">Reference proteome</keyword>
<accession>A0A402BE10</accession>
<dbReference type="AlphaFoldDB" id="A0A402BE10"/>
<evidence type="ECO:0000313" key="2">
    <source>
        <dbReference type="Proteomes" id="UP000287171"/>
    </source>
</evidence>
<name>A0A402BE10_9CHLR</name>